<dbReference type="Gene3D" id="3.20.20.410">
    <property type="entry name" value="Protein of unknown function UPF0759"/>
    <property type="match status" value="1"/>
</dbReference>
<evidence type="ECO:0000313" key="2">
    <source>
        <dbReference type="Proteomes" id="UP000276260"/>
    </source>
</evidence>
<dbReference type="Pfam" id="PF01904">
    <property type="entry name" value="DUF72"/>
    <property type="match status" value="1"/>
</dbReference>
<dbReference type="OrthoDB" id="9780310at2"/>
<organism evidence="1 2">
    <name type="scientific">Rheinheimera mesophila</name>
    <dbReference type="NCBI Taxonomy" id="1547515"/>
    <lineage>
        <taxon>Bacteria</taxon>
        <taxon>Pseudomonadati</taxon>
        <taxon>Pseudomonadota</taxon>
        <taxon>Gammaproteobacteria</taxon>
        <taxon>Chromatiales</taxon>
        <taxon>Chromatiaceae</taxon>
        <taxon>Rheinheimera</taxon>
    </lineage>
</organism>
<dbReference type="InterPro" id="IPR036520">
    <property type="entry name" value="UPF0759_sf"/>
</dbReference>
<evidence type="ECO:0000313" key="1">
    <source>
        <dbReference type="EMBL" id="RRJ19651.1"/>
    </source>
</evidence>
<reference evidence="1 2" key="1">
    <citation type="submission" date="2018-11" db="EMBL/GenBank/DDBJ databases">
        <title>Draft genome analysis of Rheinheimera mesophila isolated from an industrial waste site.</title>
        <authorList>
            <person name="Yu Q."/>
            <person name="Qi Y."/>
            <person name="Zhang H."/>
            <person name="Lu Y."/>
            <person name="Pu J."/>
        </authorList>
    </citation>
    <scope>NUCLEOTIDE SEQUENCE [LARGE SCALE GENOMIC DNA]</scope>
    <source>
        <strain evidence="1 2">IITR13</strain>
    </source>
</reference>
<name>A0A3P3QEV2_9GAMM</name>
<keyword evidence="2" id="KW-1185">Reference proteome</keyword>
<dbReference type="InterPro" id="IPR002763">
    <property type="entry name" value="DUF72"/>
</dbReference>
<dbReference type="AlphaFoldDB" id="A0A3P3QEV2"/>
<dbReference type="EMBL" id="RRCF01000004">
    <property type="protein sequence ID" value="RRJ19651.1"/>
    <property type="molecule type" value="Genomic_DNA"/>
</dbReference>
<comment type="caution">
    <text evidence="1">The sequence shown here is derived from an EMBL/GenBank/DDBJ whole genome shotgun (WGS) entry which is preliminary data.</text>
</comment>
<dbReference type="SUPFAM" id="SSF117396">
    <property type="entry name" value="TM1631-like"/>
    <property type="match status" value="1"/>
</dbReference>
<sequence>MLYLGCPVWANPQWKNLIFNSTLQPSDFLANYSRYFNSVEGNTSFYADPSPQTVARWAQQSNAHFRFTLKVPQRLSHQFQQFQPEELQGWLDLITPLADKLALVHLQLPAFFSPEHLSWLSHMLNLLCSSFVVAVEVRHPVFFDKAEHEIRLNRLLRDFAAERVMFDSRALFSVPATTAALLDAQRKKPYLPVHAVALTNTPMLRFVGTDDMAVNQQYYQPWLKKVRQWLDEGKTPFCFFHSPDNATAPLLARQFVLDLGIEHPVLSPWPQDQSQLSLL</sequence>
<dbReference type="RefSeq" id="WP_046520631.1">
    <property type="nucleotide sequence ID" value="NZ_LAVS01000086.1"/>
</dbReference>
<proteinExistence type="predicted"/>
<dbReference type="PANTHER" id="PTHR30348">
    <property type="entry name" value="UNCHARACTERIZED PROTEIN YECE"/>
    <property type="match status" value="1"/>
</dbReference>
<dbReference type="PANTHER" id="PTHR30348:SF9">
    <property type="entry name" value="UPF0759 PROTEIN YECE"/>
    <property type="match status" value="1"/>
</dbReference>
<gene>
    <name evidence="1" type="ORF">EIK76_14480</name>
</gene>
<protein>
    <submittedName>
        <fullName evidence="1">DUF72 domain-containing protein</fullName>
    </submittedName>
</protein>
<dbReference type="Proteomes" id="UP000276260">
    <property type="component" value="Unassembled WGS sequence"/>
</dbReference>
<accession>A0A3P3QEV2</accession>